<evidence type="ECO:0008006" key="3">
    <source>
        <dbReference type="Google" id="ProtNLM"/>
    </source>
</evidence>
<evidence type="ECO:0000313" key="1">
    <source>
        <dbReference type="EMBL" id="AWG25278.1"/>
    </source>
</evidence>
<dbReference type="EMBL" id="CP020919">
    <property type="protein sequence ID" value="AWG25278.1"/>
    <property type="molecule type" value="Genomic_DNA"/>
</dbReference>
<dbReference type="Proteomes" id="UP000244677">
    <property type="component" value="Chromosome"/>
</dbReference>
<keyword evidence="2" id="KW-1185">Reference proteome</keyword>
<evidence type="ECO:0000313" key="2">
    <source>
        <dbReference type="Proteomes" id="UP000244677"/>
    </source>
</evidence>
<proteinExistence type="predicted"/>
<gene>
    <name evidence="1" type="ORF">FK004_08535</name>
</gene>
<dbReference type="KEGG" id="fki:FK004_08535"/>
<name>A0A2S1LNK5_9FLAO</name>
<dbReference type="OrthoDB" id="8481162at2"/>
<protein>
    <recommendedName>
        <fullName evidence="3">DUF1579 domain-containing protein</fullName>
    </recommendedName>
</protein>
<reference evidence="1 2" key="1">
    <citation type="submission" date="2017-04" db="EMBL/GenBank/DDBJ databases">
        <title>Complete genome sequence of Flavobacterium kingsejong AJ004.</title>
        <authorList>
            <person name="Lee P.C."/>
        </authorList>
    </citation>
    <scope>NUCLEOTIDE SEQUENCE [LARGE SCALE GENOMIC DNA]</scope>
    <source>
        <strain evidence="1 2">AJ004</strain>
    </source>
</reference>
<accession>A0A2S1LNK5</accession>
<organism evidence="1 2">
    <name type="scientific">Flavobacterium kingsejongi</name>
    <dbReference type="NCBI Taxonomy" id="1678728"/>
    <lineage>
        <taxon>Bacteria</taxon>
        <taxon>Pseudomonadati</taxon>
        <taxon>Bacteroidota</taxon>
        <taxon>Flavobacteriia</taxon>
        <taxon>Flavobacteriales</taxon>
        <taxon>Flavobacteriaceae</taxon>
        <taxon>Flavobacterium</taxon>
    </lineage>
</organism>
<sequence>MCFCHRNFPGSCYSGTDVYEWLPGGFFLLHRVKVTIGNVGTESTEIIGWNAKEQLFLVRSFDAFGNCEEYSMDLCSGFLSFRSTELRFRGAFSEDKQELSGIWEKDDGVGWYPQMEIRVIRR</sequence>
<dbReference type="AlphaFoldDB" id="A0A2S1LNK5"/>